<organism evidence="1 2">
    <name type="scientific">Cirrhinus molitorella</name>
    <name type="common">mud carp</name>
    <dbReference type="NCBI Taxonomy" id="172907"/>
    <lineage>
        <taxon>Eukaryota</taxon>
        <taxon>Metazoa</taxon>
        <taxon>Chordata</taxon>
        <taxon>Craniata</taxon>
        <taxon>Vertebrata</taxon>
        <taxon>Euteleostomi</taxon>
        <taxon>Actinopterygii</taxon>
        <taxon>Neopterygii</taxon>
        <taxon>Teleostei</taxon>
        <taxon>Ostariophysi</taxon>
        <taxon>Cypriniformes</taxon>
        <taxon>Cyprinidae</taxon>
        <taxon>Labeoninae</taxon>
        <taxon>Labeonini</taxon>
        <taxon>Cirrhinus</taxon>
    </lineage>
</organism>
<protein>
    <submittedName>
        <fullName evidence="1">Uncharacterized protein</fullName>
    </submittedName>
</protein>
<accession>A0ABR3MSB3</accession>
<keyword evidence="2" id="KW-1185">Reference proteome</keyword>
<comment type="caution">
    <text evidence="1">The sequence shown here is derived from an EMBL/GenBank/DDBJ whole genome shotgun (WGS) entry which is preliminary data.</text>
</comment>
<dbReference type="EMBL" id="JAYMGO010000009">
    <property type="protein sequence ID" value="KAL1267528.1"/>
    <property type="molecule type" value="Genomic_DNA"/>
</dbReference>
<reference evidence="1 2" key="1">
    <citation type="submission" date="2023-09" db="EMBL/GenBank/DDBJ databases">
        <authorList>
            <person name="Wang M."/>
        </authorList>
    </citation>
    <scope>NUCLEOTIDE SEQUENCE [LARGE SCALE GENOMIC DNA]</scope>
    <source>
        <strain evidence="1">GT-2023</strain>
        <tissue evidence="1">Liver</tissue>
    </source>
</reference>
<evidence type="ECO:0000313" key="2">
    <source>
        <dbReference type="Proteomes" id="UP001558613"/>
    </source>
</evidence>
<gene>
    <name evidence="1" type="ORF">QQF64_032891</name>
</gene>
<dbReference type="Proteomes" id="UP001558613">
    <property type="component" value="Unassembled WGS sequence"/>
</dbReference>
<proteinExistence type="predicted"/>
<sequence length="89" mass="9880">MHALLGLPYLISRTHGVTRAESAGRWVSRRKALGPRGFLVNCSCAAVHPLPSPSSVRLPDHSHQLLHRRKGFSYFKAGNFHPPSNQDPM</sequence>
<evidence type="ECO:0000313" key="1">
    <source>
        <dbReference type="EMBL" id="KAL1267528.1"/>
    </source>
</evidence>
<name>A0ABR3MSB3_9TELE</name>